<dbReference type="GO" id="GO:0003677">
    <property type="term" value="F:DNA binding"/>
    <property type="evidence" value="ECO:0007669"/>
    <property type="project" value="UniProtKB-KW"/>
</dbReference>
<dbReference type="PANTHER" id="PTHR43133:SF62">
    <property type="entry name" value="RNA POLYMERASE SIGMA FACTOR SIGZ"/>
    <property type="match status" value="1"/>
</dbReference>
<feature type="domain" description="RNA polymerase sigma-70 region 4" evidence="8">
    <location>
        <begin position="152"/>
        <end position="201"/>
    </location>
</feature>
<protein>
    <submittedName>
        <fullName evidence="9">DNA-directed RNA polymerase sigma-24 subunit ECF subfamily</fullName>
    </submittedName>
</protein>
<dbReference type="CDD" id="cd06171">
    <property type="entry name" value="Sigma70_r4"/>
    <property type="match status" value="1"/>
</dbReference>
<dbReference type="SUPFAM" id="SSF88946">
    <property type="entry name" value="Sigma2 domain of RNA polymerase sigma factors"/>
    <property type="match status" value="1"/>
</dbReference>
<dbReference type="GO" id="GO:0006352">
    <property type="term" value="P:DNA-templated transcription initiation"/>
    <property type="evidence" value="ECO:0007669"/>
    <property type="project" value="InterPro"/>
</dbReference>
<evidence type="ECO:0000313" key="10">
    <source>
        <dbReference type="Proteomes" id="UP000032668"/>
    </source>
</evidence>
<evidence type="ECO:0000259" key="8">
    <source>
        <dbReference type="Pfam" id="PF04545"/>
    </source>
</evidence>
<dbReference type="STRING" id="1120923.SAMN02746095_00966"/>
<keyword evidence="2" id="KW-0805">Transcription regulation</keyword>
<dbReference type="GO" id="GO:0016987">
    <property type="term" value="F:sigma factor activity"/>
    <property type="evidence" value="ECO:0007669"/>
    <property type="project" value="UniProtKB-KW"/>
</dbReference>
<evidence type="ECO:0000256" key="4">
    <source>
        <dbReference type="ARBA" id="ARBA00023125"/>
    </source>
</evidence>
<evidence type="ECO:0000256" key="1">
    <source>
        <dbReference type="ARBA" id="ARBA00010641"/>
    </source>
</evidence>
<dbReference type="Gene3D" id="1.10.1740.10">
    <property type="match status" value="1"/>
</dbReference>
<dbReference type="InterPro" id="IPR036388">
    <property type="entry name" value="WH-like_DNA-bd_sf"/>
</dbReference>
<feature type="domain" description="RNA polymerase sigma-70 region 2" evidence="7">
    <location>
        <begin position="53"/>
        <end position="119"/>
    </location>
</feature>
<dbReference type="Gene3D" id="1.10.10.10">
    <property type="entry name" value="Winged helix-like DNA-binding domain superfamily/Winged helix DNA-binding domain"/>
    <property type="match status" value="1"/>
</dbReference>
<comment type="caution">
    <text evidence="9">The sequence shown here is derived from an EMBL/GenBank/DDBJ whole genome shotgun (WGS) entry which is preliminary data.</text>
</comment>
<evidence type="ECO:0000256" key="2">
    <source>
        <dbReference type="ARBA" id="ARBA00023015"/>
    </source>
</evidence>
<dbReference type="InterPro" id="IPR007627">
    <property type="entry name" value="RNA_pol_sigma70_r2"/>
</dbReference>
<dbReference type="PANTHER" id="PTHR43133">
    <property type="entry name" value="RNA POLYMERASE ECF-TYPE SIGMA FACTO"/>
    <property type="match status" value="1"/>
</dbReference>
<keyword evidence="3" id="KW-0731">Sigma factor</keyword>
<evidence type="ECO:0000313" key="9">
    <source>
        <dbReference type="EMBL" id="GAN79132.1"/>
    </source>
</evidence>
<comment type="similarity">
    <text evidence="1">Belongs to the sigma-70 factor family. ECF subfamily.</text>
</comment>
<dbReference type="EMBL" id="BANC01000017">
    <property type="protein sequence ID" value="GAN79132.1"/>
    <property type="molecule type" value="Genomic_DNA"/>
</dbReference>
<evidence type="ECO:0000256" key="3">
    <source>
        <dbReference type="ARBA" id="ARBA00023082"/>
    </source>
</evidence>
<dbReference type="InterPro" id="IPR039425">
    <property type="entry name" value="RNA_pol_sigma-70-like"/>
</dbReference>
<evidence type="ECO:0000256" key="6">
    <source>
        <dbReference type="SAM" id="MobiDB-lite"/>
    </source>
</evidence>
<dbReference type="Pfam" id="PF04542">
    <property type="entry name" value="Sigma70_r2"/>
    <property type="match status" value="1"/>
</dbReference>
<keyword evidence="9" id="KW-0240">DNA-directed RNA polymerase</keyword>
<feature type="region of interest" description="Disordered" evidence="6">
    <location>
        <begin position="1"/>
        <end position="27"/>
    </location>
</feature>
<dbReference type="SUPFAM" id="SSF88659">
    <property type="entry name" value="Sigma3 and sigma4 domains of RNA polymerase sigma factors"/>
    <property type="match status" value="1"/>
</dbReference>
<proteinExistence type="inferred from homology"/>
<dbReference type="GO" id="GO:0000428">
    <property type="term" value="C:DNA-directed RNA polymerase complex"/>
    <property type="evidence" value="ECO:0007669"/>
    <property type="project" value="UniProtKB-KW"/>
</dbReference>
<dbReference type="Proteomes" id="UP000032668">
    <property type="component" value="Unassembled WGS sequence"/>
</dbReference>
<name>A0A0D6PBV4_9PROT</name>
<organism evidence="9 10">
    <name type="scientific">Acidocella aminolytica 101 = DSM 11237</name>
    <dbReference type="NCBI Taxonomy" id="1120923"/>
    <lineage>
        <taxon>Bacteria</taxon>
        <taxon>Pseudomonadati</taxon>
        <taxon>Pseudomonadota</taxon>
        <taxon>Alphaproteobacteria</taxon>
        <taxon>Acetobacterales</taxon>
        <taxon>Acidocellaceae</taxon>
        <taxon>Acidocella</taxon>
    </lineage>
</organism>
<keyword evidence="5" id="KW-0804">Transcription</keyword>
<reference evidence="9 10" key="1">
    <citation type="submission" date="2012-11" db="EMBL/GenBank/DDBJ databases">
        <title>Whole genome sequence of Acidocella aminolytica 101 = DSM 11237.</title>
        <authorList>
            <person name="Azuma Y."/>
            <person name="Higashiura N."/>
            <person name="Hirakawa H."/>
            <person name="Matsushita K."/>
        </authorList>
    </citation>
    <scope>NUCLEOTIDE SEQUENCE [LARGE SCALE GENOMIC DNA]</scope>
    <source>
        <strain evidence="10">101 / DSM 11237</strain>
    </source>
</reference>
<dbReference type="InterPro" id="IPR013324">
    <property type="entry name" value="RNA_pol_sigma_r3/r4-like"/>
</dbReference>
<dbReference type="InterPro" id="IPR013325">
    <property type="entry name" value="RNA_pol_sigma_r2"/>
</dbReference>
<gene>
    <name evidence="9" type="ORF">Aam_017_037</name>
</gene>
<accession>A0A0D6PBV4</accession>
<keyword evidence="10" id="KW-1185">Reference proteome</keyword>
<dbReference type="InterPro" id="IPR007630">
    <property type="entry name" value="RNA_pol_sigma70_r4"/>
</dbReference>
<dbReference type="Pfam" id="PF04545">
    <property type="entry name" value="Sigma70_r4"/>
    <property type="match status" value="1"/>
</dbReference>
<keyword evidence="4" id="KW-0238">DNA-binding</keyword>
<dbReference type="NCBIfam" id="TIGR02937">
    <property type="entry name" value="sigma70-ECF"/>
    <property type="match status" value="1"/>
</dbReference>
<evidence type="ECO:0000256" key="5">
    <source>
        <dbReference type="ARBA" id="ARBA00023163"/>
    </source>
</evidence>
<dbReference type="InterPro" id="IPR014284">
    <property type="entry name" value="RNA_pol_sigma-70_dom"/>
</dbReference>
<evidence type="ECO:0000259" key="7">
    <source>
        <dbReference type="Pfam" id="PF04542"/>
    </source>
</evidence>
<dbReference type="RefSeq" id="WP_241869305.1">
    <property type="nucleotide sequence ID" value="NZ_BANC01000017.1"/>
</dbReference>
<sequence length="207" mass="22292">MNASDAPLQRRPNGAPRAALVNEAGSPPPDGAMLAELLSRVAATRDRQAYAVLFKHFAPRVKAYLRRAGMEATAAEEVAQEVMLSLWRKAESFDASRAGASTWVFAIARNARIDHARRVRGLPSEPEPEAESYPSAEALTLTAERASLVRGALSALGPDQRQIVQLFFFSDKPHSAIASALDLPLGTVKSRIRLATAKLRAILGDAP</sequence>
<dbReference type="AlphaFoldDB" id="A0A0D6PBV4"/>